<reference evidence="10" key="3">
    <citation type="submission" date="2020-12" db="UniProtKB">
        <authorList>
            <consortium name="EnsemblPlants"/>
        </authorList>
    </citation>
    <scope>IDENTIFICATION</scope>
</reference>
<keyword evidence="3" id="KW-0029">Amino-acid transport</keyword>
<feature type="transmembrane region" description="Helical" evidence="7">
    <location>
        <begin position="389"/>
        <end position="410"/>
    </location>
</feature>
<proteinExistence type="predicted"/>
<dbReference type="GO" id="GO:0005774">
    <property type="term" value="C:vacuolar membrane"/>
    <property type="evidence" value="ECO:0000318"/>
    <property type="project" value="GO_Central"/>
</dbReference>
<dbReference type="PaxDb" id="3218-PP1S14_432V6.1"/>
<dbReference type="EMBL" id="ABEU02000006">
    <property type="protein sequence ID" value="PNR52926.1"/>
    <property type="molecule type" value="Genomic_DNA"/>
</dbReference>
<evidence type="ECO:0000259" key="8">
    <source>
        <dbReference type="Pfam" id="PF01490"/>
    </source>
</evidence>
<organism evidence="9">
    <name type="scientific">Physcomitrium patens</name>
    <name type="common">Spreading-leaved earth moss</name>
    <name type="synonym">Physcomitrella patens</name>
    <dbReference type="NCBI Taxonomy" id="3218"/>
    <lineage>
        <taxon>Eukaryota</taxon>
        <taxon>Viridiplantae</taxon>
        <taxon>Streptophyta</taxon>
        <taxon>Embryophyta</taxon>
        <taxon>Bryophyta</taxon>
        <taxon>Bryophytina</taxon>
        <taxon>Bryopsida</taxon>
        <taxon>Funariidae</taxon>
        <taxon>Funariales</taxon>
        <taxon>Funariaceae</taxon>
        <taxon>Physcomitrium</taxon>
    </lineage>
</organism>
<dbReference type="PANTHER" id="PTHR22950:SF674">
    <property type="entry name" value="AMINO ACID TRANSPORTER AVT3A"/>
    <property type="match status" value="1"/>
</dbReference>
<feature type="transmembrane region" description="Helical" evidence="7">
    <location>
        <begin position="251"/>
        <end position="269"/>
    </location>
</feature>
<reference evidence="9 11" key="2">
    <citation type="journal article" date="2018" name="Plant J.">
        <title>The Physcomitrella patens chromosome-scale assembly reveals moss genome structure and evolution.</title>
        <authorList>
            <person name="Lang D."/>
            <person name="Ullrich K.K."/>
            <person name="Murat F."/>
            <person name="Fuchs J."/>
            <person name="Jenkins J."/>
            <person name="Haas F.B."/>
            <person name="Piednoel M."/>
            <person name="Gundlach H."/>
            <person name="Van Bel M."/>
            <person name="Meyberg R."/>
            <person name="Vives C."/>
            <person name="Morata J."/>
            <person name="Symeonidi A."/>
            <person name="Hiss M."/>
            <person name="Muchero W."/>
            <person name="Kamisugi Y."/>
            <person name="Saleh O."/>
            <person name="Blanc G."/>
            <person name="Decker E.L."/>
            <person name="van Gessel N."/>
            <person name="Grimwood J."/>
            <person name="Hayes R.D."/>
            <person name="Graham S.W."/>
            <person name="Gunter L.E."/>
            <person name="McDaniel S.F."/>
            <person name="Hoernstein S.N.W."/>
            <person name="Larsson A."/>
            <person name="Li F.W."/>
            <person name="Perroud P.F."/>
            <person name="Phillips J."/>
            <person name="Ranjan P."/>
            <person name="Rokshar D.S."/>
            <person name="Rothfels C.J."/>
            <person name="Schneider L."/>
            <person name="Shu S."/>
            <person name="Stevenson D.W."/>
            <person name="Thummler F."/>
            <person name="Tillich M."/>
            <person name="Villarreal Aguilar J.C."/>
            <person name="Widiez T."/>
            <person name="Wong G.K."/>
            <person name="Wymore A."/>
            <person name="Zhang Y."/>
            <person name="Zimmer A.D."/>
            <person name="Quatrano R.S."/>
            <person name="Mayer K.F.X."/>
            <person name="Goodstein D."/>
            <person name="Casacuberta J.M."/>
            <person name="Vandepoele K."/>
            <person name="Reski R."/>
            <person name="Cuming A.C."/>
            <person name="Tuskan G.A."/>
            <person name="Maumus F."/>
            <person name="Salse J."/>
            <person name="Schmutz J."/>
            <person name="Rensing S.A."/>
        </authorList>
    </citation>
    <scope>NUCLEOTIDE SEQUENCE [LARGE SCALE GENOMIC DNA]</scope>
    <source>
        <strain evidence="10 11">cv. Gransden 2004</strain>
    </source>
</reference>
<evidence type="ECO:0000256" key="7">
    <source>
        <dbReference type="SAM" id="Phobius"/>
    </source>
</evidence>
<feature type="transmembrane region" description="Helical" evidence="7">
    <location>
        <begin position="281"/>
        <end position="306"/>
    </location>
</feature>
<feature type="transmembrane region" description="Helical" evidence="7">
    <location>
        <begin position="217"/>
        <end position="239"/>
    </location>
</feature>
<evidence type="ECO:0000256" key="4">
    <source>
        <dbReference type="ARBA" id="ARBA00022989"/>
    </source>
</evidence>
<gene>
    <name evidence="10" type="primary">LOC112284094</name>
    <name evidence="9" type="ORF">PHYPA_009301</name>
</gene>
<dbReference type="GO" id="GO:0003333">
    <property type="term" value="P:amino acid transmembrane transport"/>
    <property type="evidence" value="ECO:0000318"/>
    <property type="project" value="GO_Central"/>
</dbReference>
<evidence type="ECO:0000256" key="6">
    <source>
        <dbReference type="SAM" id="MobiDB-lite"/>
    </source>
</evidence>
<protein>
    <recommendedName>
        <fullName evidence="8">Amino acid transporter transmembrane domain-containing protein</fullName>
    </recommendedName>
</protein>
<dbReference type="Gramene" id="Pp3c6_21750V3.1">
    <property type="protein sequence ID" value="PAC:32977718.CDS.1"/>
    <property type="gene ID" value="Pp3c6_21750"/>
</dbReference>
<evidence type="ECO:0000313" key="10">
    <source>
        <dbReference type="EnsemblPlants" id="PAC:32977718.CDS.1"/>
    </source>
</evidence>
<dbReference type="STRING" id="3218.A0A2K1KGL6"/>
<evidence type="ECO:0000256" key="2">
    <source>
        <dbReference type="ARBA" id="ARBA00022692"/>
    </source>
</evidence>
<dbReference type="Pfam" id="PF01490">
    <property type="entry name" value="Aa_trans"/>
    <property type="match status" value="1"/>
</dbReference>
<keyword evidence="4 7" id="KW-1133">Transmembrane helix</keyword>
<dbReference type="OMA" id="SAMYVPN"/>
<dbReference type="OrthoDB" id="40134at2759"/>
<dbReference type="GO" id="GO:0015179">
    <property type="term" value="F:L-amino acid transmembrane transporter activity"/>
    <property type="evidence" value="ECO:0000318"/>
    <property type="project" value="GO_Central"/>
</dbReference>
<evidence type="ECO:0000256" key="5">
    <source>
        <dbReference type="ARBA" id="ARBA00023136"/>
    </source>
</evidence>
<evidence type="ECO:0000313" key="11">
    <source>
        <dbReference type="Proteomes" id="UP000006727"/>
    </source>
</evidence>
<keyword evidence="2 7" id="KW-0812">Transmembrane</keyword>
<evidence type="ECO:0000256" key="1">
    <source>
        <dbReference type="ARBA" id="ARBA00004141"/>
    </source>
</evidence>
<feature type="transmembrane region" description="Helical" evidence="7">
    <location>
        <begin position="326"/>
        <end position="343"/>
    </location>
</feature>
<feature type="region of interest" description="Disordered" evidence="6">
    <location>
        <begin position="1"/>
        <end position="21"/>
    </location>
</feature>
<feature type="transmembrane region" description="Helical" evidence="7">
    <location>
        <begin position="66"/>
        <end position="88"/>
    </location>
</feature>
<accession>A0A2K1KGL6</accession>
<reference evidence="9 11" key="1">
    <citation type="journal article" date="2008" name="Science">
        <title>The Physcomitrella genome reveals evolutionary insights into the conquest of land by plants.</title>
        <authorList>
            <person name="Rensing S."/>
            <person name="Lang D."/>
            <person name="Zimmer A."/>
            <person name="Terry A."/>
            <person name="Salamov A."/>
            <person name="Shapiro H."/>
            <person name="Nishiyama T."/>
            <person name="Perroud P.-F."/>
            <person name="Lindquist E."/>
            <person name="Kamisugi Y."/>
            <person name="Tanahashi T."/>
            <person name="Sakakibara K."/>
            <person name="Fujita T."/>
            <person name="Oishi K."/>
            <person name="Shin-I T."/>
            <person name="Kuroki Y."/>
            <person name="Toyoda A."/>
            <person name="Suzuki Y."/>
            <person name="Hashimoto A."/>
            <person name="Yamaguchi K."/>
            <person name="Sugano A."/>
            <person name="Kohara Y."/>
            <person name="Fujiyama A."/>
            <person name="Anterola A."/>
            <person name="Aoki S."/>
            <person name="Ashton N."/>
            <person name="Barbazuk W.B."/>
            <person name="Barker E."/>
            <person name="Bennetzen J."/>
            <person name="Bezanilla M."/>
            <person name="Blankenship R."/>
            <person name="Cho S.H."/>
            <person name="Dutcher S."/>
            <person name="Estelle M."/>
            <person name="Fawcett J.A."/>
            <person name="Gundlach H."/>
            <person name="Hanada K."/>
            <person name="Heyl A."/>
            <person name="Hicks K.A."/>
            <person name="Hugh J."/>
            <person name="Lohr M."/>
            <person name="Mayer K."/>
            <person name="Melkozernov A."/>
            <person name="Murata T."/>
            <person name="Nelson D."/>
            <person name="Pils B."/>
            <person name="Prigge M."/>
            <person name="Reiss B."/>
            <person name="Renner T."/>
            <person name="Rombauts S."/>
            <person name="Rushton P."/>
            <person name="Sanderfoot A."/>
            <person name="Schween G."/>
            <person name="Shiu S.-H."/>
            <person name="Stueber K."/>
            <person name="Theodoulou F.L."/>
            <person name="Tu H."/>
            <person name="Van de Peer Y."/>
            <person name="Verrier P.J."/>
            <person name="Waters E."/>
            <person name="Wood A."/>
            <person name="Yang L."/>
            <person name="Cove D."/>
            <person name="Cuming A."/>
            <person name="Hasebe M."/>
            <person name="Lucas S."/>
            <person name="Mishler D.B."/>
            <person name="Reski R."/>
            <person name="Grigoriev I."/>
            <person name="Quatrano R.S."/>
            <person name="Boore J.L."/>
        </authorList>
    </citation>
    <scope>NUCLEOTIDE SEQUENCE [LARGE SCALE GENOMIC DNA]</scope>
    <source>
        <strain evidence="10 11">cv. Gransden 2004</strain>
    </source>
</reference>
<feature type="transmembrane region" description="Helical" evidence="7">
    <location>
        <begin position="41"/>
        <end position="60"/>
    </location>
</feature>
<feature type="transmembrane region" description="Helical" evidence="7">
    <location>
        <begin position="422"/>
        <end position="442"/>
    </location>
</feature>
<comment type="subcellular location">
    <subcellularLocation>
        <location evidence="1">Membrane</location>
        <topology evidence="1">Multi-pass membrane protein</topology>
    </subcellularLocation>
</comment>
<evidence type="ECO:0000256" key="3">
    <source>
        <dbReference type="ARBA" id="ARBA00022970"/>
    </source>
</evidence>
<dbReference type="RefSeq" id="XP_024379401.1">
    <property type="nucleotide sequence ID" value="XM_024523633.2"/>
</dbReference>
<dbReference type="GeneID" id="112284094"/>
<sequence>MRMGNGSPKVNGNLVKPSESTPLLPHGNVHHRALSSSCKTFFNIVITVVGAGVLGLPYAFKQSGWLQGLLILAGTSAAMYYCMMLLVWCRRHLEREGIVGSVDTYSELGYHTLGAAGQFAVDAMIVLSQGGFCVAYLIFIGENLASVFARENSLTSPLLSSHDDPTRALASVSGMGFPRLDWKKKEVYVWIVLPLQVLLAFIRSLTHLAPFSMFADIVNVAAMGVVMTTEFAAIVTGSGEHVVAFTGLKNLLFAIGVAIYAVEGISLVLPLESEYQERPKFARILAAAMCFITFLYTVFALLGYLAFGDYTKDIFTLNLGNSWQTVVVKLCLCTGLVFTYPMMMHPVYEVAERRLSLRGSSSQVLRTLIVLCTAWIAVSVPHFGSFLSLVGSSVCCLLSFVLPGWMHLRVFGDSLSLVSRSLDWLLIVGGVVFGILGTMSSINDIRW</sequence>
<keyword evidence="5 7" id="KW-0472">Membrane</keyword>
<dbReference type="PANTHER" id="PTHR22950">
    <property type="entry name" value="AMINO ACID TRANSPORTER"/>
    <property type="match status" value="1"/>
</dbReference>
<feature type="transmembrane region" description="Helical" evidence="7">
    <location>
        <begin position="364"/>
        <end position="383"/>
    </location>
</feature>
<dbReference type="Proteomes" id="UP000006727">
    <property type="component" value="Chromosome 6"/>
</dbReference>
<name>A0A2K1KGL6_PHYPA</name>
<evidence type="ECO:0000313" key="9">
    <source>
        <dbReference type="EMBL" id="PNR52926.1"/>
    </source>
</evidence>
<dbReference type="AlphaFoldDB" id="A0A2K1KGL6"/>
<dbReference type="EnsemblPlants" id="Pp3c6_21750V3.1">
    <property type="protein sequence ID" value="PAC:32977718.CDS.1"/>
    <property type="gene ID" value="Pp3c6_21750"/>
</dbReference>
<dbReference type="InterPro" id="IPR013057">
    <property type="entry name" value="AA_transpt_TM"/>
</dbReference>
<keyword evidence="3" id="KW-0813">Transport</keyword>
<keyword evidence="11" id="KW-1185">Reference proteome</keyword>
<feature type="domain" description="Amino acid transporter transmembrane" evidence="8">
    <location>
        <begin position="36"/>
        <end position="442"/>
    </location>
</feature>
<feature type="transmembrane region" description="Helical" evidence="7">
    <location>
        <begin position="187"/>
        <end position="205"/>
    </location>
</feature>